<proteinExistence type="predicted"/>
<sequence>METCRQAALCACAVSLAYGILSHLMPTERFAKQLRLILTLLLLIALIQPFLRQDVSLPALAIQEDSQSAYTQQYTQALTRQTEAHLADALLEQLEAAGVACQKVQVEIHIDQQGGIDIREVRLQCADFQAAVTQLHRTLGADITITEVDVW</sequence>
<organism evidence="2 3">
    <name type="scientific">Ruminococcus champanellensis (strain DSM 18848 / JCM 17042 / KCTC 15320 / 18P13)</name>
    <dbReference type="NCBI Taxonomy" id="213810"/>
    <lineage>
        <taxon>Bacteria</taxon>
        <taxon>Bacillati</taxon>
        <taxon>Bacillota</taxon>
        <taxon>Clostridia</taxon>
        <taxon>Eubacteriales</taxon>
        <taxon>Oscillospiraceae</taxon>
        <taxon>Ruminococcus</taxon>
    </lineage>
</organism>
<dbReference type="EMBL" id="FP929052">
    <property type="protein sequence ID" value="CBL17940.1"/>
    <property type="molecule type" value="Genomic_DNA"/>
</dbReference>
<reference evidence="2" key="1">
    <citation type="submission" date="2010-03" db="EMBL/GenBank/DDBJ databases">
        <title>The genome sequence of Ruminococcus sp. 18P13.</title>
        <authorList>
            <consortium name="metaHIT consortium -- http://www.metahit.eu/"/>
            <person name="Pajon A."/>
            <person name="Turner K."/>
            <person name="Parkhill J."/>
            <person name="Bernalier A."/>
        </authorList>
    </citation>
    <scope>NUCLEOTIDE SEQUENCE [LARGE SCALE GENOMIC DNA]</scope>
    <source>
        <strain evidence="2">Type strain: 18P13</strain>
    </source>
</reference>
<dbReference type="HOGENOM" id="CLU_1730050_0_0_9"/>
<keyword evidence="3" id="KW-1185">Reference proteome</keyword>
<feature type="transmembrane region" description="Helical" evidence="1">
    <location>
        <begin position="34"/>
        <end position="51"/>
    </location>
</feature>
<dbReference type="STRING" id="213810.RUM_18950"/>
<evidence type="ECO:0000313" key="2">
    <source>
        <dbReference type="EMBL" id="CBL17940.1"/>
    </source>
</evidence>
<keyword evidence="1" id="KW-1133">Transmembrane helix</keyword>
<dbReference type="RefSeq" id="WP_015558846.1">
    <property type="nucleotide sequence ID" value="NC_021039.1"/>
</dbReference>
<dbReference type="PATRIC" id="fig|213810.4.peg.1794"/>
<gene>
    <name evidence="2" type="ordered locus">RUM_18950</name>
</gene>
<dbReference type="KEGG" id="rch:RUM_18950"/>
<accession>D4LE95</accession>
<dbReference type="AlphaFoldDB" id="D4LE95"/>
<dbReference type="GeneID" id="83156569"/>
<evidence type="ECO:0008006" key="4">
    <source>
        <dbReference type="Google" id="ProtNLM"/>
    </source>
</evidence>
<keyword evidence="1" id="KW-0472">Membrane</keyword>
<evidence type="ECO:0000313" key="3">
    <source>
        <dbReference type="Proteomes" id="UP000007054"/>
    </source>
</evidence>
<evidence type="ECO:0000256" key="1">
    <source>
        <dbReference type="SAM" id="Phobius"/>
    </source>
</evidence>
<keyword evidence="1" id="KW-0812">Transmembrane</keyword>
<reference evidence="2" key="2">
    <citation type="submission" date="2010-03" db="EMBL/GenBank/DDBJ databases">
        <authorList>
            <person name="Pajon A."/>
        </authorList>
    </citation>
    <scope>NUCLEOTIDE SEQUENCE</scope>
    <source>
        <strain evidence="2">Type strain: 18P13</strain>
    </source>
</reference>
<dbReference type="BioCyc" id="RCHA213810:RUM_RS09195-MONOMER"/>
<name>D4LE95_RUMC1</name>
<protein>
    <recommendedName>
        <fullName evidence="4">Stage III sporulation protein AF (Spore_III_AF)</fullName>
    </recommendedName>
</protein>
<dbReference type="Proteomes" id="UP000007054">
    <property type="component" value="Chromosome"/>
</dbReference>